<keyword evidence="1" id="KW-1133">Transmembrane helix</keyword>
<evidence type="ECO:0000313" key="2">
    <source>
        <dbReference type="EMBL" id="SVD51991.1"/>
    </source>
</evidence>
<proteinExistence type="predicted"/>
<feature type="non-terminal residue" evidence="2">
    <location>
        <position position="1"/>
    </location>
</feature>
<accession>A0A382W1H5</accession>
<feature type="transmembrane region" description="Helical" evidence="1">
    <location>
        <begin position="16"/>
        <end position="35"/>
    </location>
</feature>
<protein>
    <submittedName>
        <fullName evidence="2">Uncharacterized protein</fullName>
    </submittedName>
</protein>
<keyword evidence="1" id="KW-0472">Membrane</keyword>
<evidence type="ECO:0000256" key="1">
    <source>
        <dbReference type="SAM" id="Phobius"/>
    </source>
</evidence>
<gene>
    <name evidence="2" type="ORF">METZ01_LOCUS404845</name>
</gene>
<dbReference type="EMBL" id="UINC01155881">
    <property type="protein sequence ID" value="SVD51991.1"/>
    <property type="molecule type" value="Genomic_DNA"/>
</dbReference>
<sequence>VASFGDLFIFGDMMEFIFFGPMVIYFIGGILYYLVT</sequence>
<name>A0A382W1H5_9ZZZZ</name>
<dbReference type="AlphaFoldDB" id="A0A382W1H5"/>
<reference evidence="2" key="1">
    <citation type="submission" date="2018-05" db="EMBL/GenBank/DDBJ databases">
        <authorList>
            <person name="Lanie J.A."/>
            <person name="Ng W.-L."/>
            <person name="Kazmierczak K.M."/>
            <person name="Andrzejewski T.M."/>
            <person name="Davidsen T.M."/>
            <person name="Wayne K.J."/>
            <person name="Tettelin H."/>
            <person name="Glass J.I."/>
            <person name="Rusch D."/>
            <person name="Podicherti R."/>
            <person name="Tsui H.-C.T."/>
            <person name="Winkler M.E."/>
        </authorList>
    </citation>
    <scope>NUCLEOTIDE SEQUENCE</scope>
</reference>
<organism evidence="2">
    <name type="scientific">marine metagenome</name>
    <dbReference type="NCBI Taxonomy" id="408172"/>
    <lineage>
        <taxon>unclassified sequences</taxon>
        <taxon>metagenomes</taxon>
        <taxon>ecological metagenomes</taxon>
    </lineage>
</organism>
<keyword evidence="1" id="KW-0812">Transmembrane</keyword>